<dbReference type="PANTHER" id="PTHR20884">
    <property type="entry name" value="GDP-D-GLUCOSE PHOSPHORYLASE 1"/>
    <property type="match status" value="1"/>
</dbReference>
<accession>A0A7S3D163</accession>
<dbReference type="GO" id="GO:0006006">
    <property type="term" value="P:glucose metabolic process"/>
    <property type="evidence" value="ECO:0007669"/>
    <property type="project" value="TreeGrafter"/>
</dbReference>
<dbReference type="InterPro" id="IPR026506">
    <property type="entry name" value="GDPGP"/>
</dbReference>
<evidence type="ECO:0000256" key="4">
    <source>
        <dbReference type="ARBA" id="ARBA00018857"/>
    </source>
</evidence>
<protein>
    <recommendedName>
        <fullName evidence="4">GDP-D-glucose phosphorylase 1</fullName>
        <ecNumber evidence="3">2.7.7.78</ecNumber>
    </recommendedName>
</protein>
<dbReference type="EMBL" id="HBIB01008706">
    <property type="protein sequence ID" value="CAE0243232.1"/>
    <property type="molecule type" value="Transcribed_RNA"/>
</dbReference>
<dbReference type="PANTHER" id="PTHR20884:SF8">
    <property type="entry name" value="GDP-D-GLUCOSE PHOSPHORYLASE 1"/>
    <property type="match status" value="1"/>
</dbReference>
<dbReference type="EC" id="2.7.7.78" evidence="3"/>
<feature type="domain" description="GDPGP1-like C-terminal" evidence="5">
    <location>
        <begin position="82"/>
        <end position="186"/>
    </location>
</feature>
<evidence type="ECO:0000313" key="6">
    <source>
        <dbReference type="EMBL" id="CAE0243232.1"/>
    </source>
</evidence>
<gene>
    <name evidence="6" type="ORF">PBIL07802_LOCUS5398</name>
</gene>
<name>A0A7S3D163_9EUKA</name>
<dbReference type="GO" id="GO:0080048">
    <property type="term" value="F:GDP-D-glucose phosphorylase activity"/>
    <property type="evidence" value="ECO:0007669"/>
    <property type="project" value="UniProtKB-EC"/>
</dbReference>
<dbReference type="AlphaFoldDB" id="A0A7S3D163"/>
<proteinExistence type="predicted"/>
<evidence type="ECO:0000259" key="5">
    <source>
        <dbReference type="Pfam" id="PF26216"/>
    </source>
</evidence>
<dbReference type="GO" id="GO:0016787">
    <property type="term" value="F:hydrolase activity"/>
    <property type="evidence" value="ECO:0007669"/>
    <property type="project" value="UniProtKB-KW"/>
</dbReference>
<organism evidence="6">
    <name type="scientific">Palpitomonas bilix</name>
    <dbReference type="NCBI Taxonomy" id="652834"/>
    <lineage>
        <taxon>Eukaryota</taxon>
        <taxon>Eukaryota incertae sedis</taxon>
    </lineage>
</organism>
<evidence type="ECO:0000256" key="3">
    <source>
        <dbReference type="ARBA" id="ARBA00012507"/>
    </source>
</evidence>
<sequence length="200" mass="22473">MACSRLPVRALSEMEEGEREGEGEGGVLAAHMLCPREGMDGVGVGKVTLPHTVDHFVITVRRHKWGEEEKEKKREAVHAACCDCLFSLIRILQWRDIAHNVVIMSSSDTDCSYAISRVCVYVREGSFQPKSDFAFNPAYIELAGHIVVKNRERFEVGGGEEVEGWLREVELKKEEGRGVFEQVEKEWVESLRSLSSSTSC</sequence>
<comment type="catalytic activity">
    <reaction evidence="1">
        <text>GDP-alpha-D-glucose + phosphate = alpha-D-glucose 1-phosphate + GDP + H(+)</text>
        <dbReference type="Rhea" id="RHEA:30387"/>
        <dbReference type="ChEBI" id="CHEBI:15378"/>
        <dbReference type="ChEBI" id="CHEBI:43474"/>
        <dbReference type="ChEBI" id="CHEBI:58189"/>
        <dbReference type="ChEBI" id="CHEBI:58601"/>
        <dbReference type="ChEBI" id="CHEBI:62230"/>
        <dbReference type="EC" id="2.7.7.78"/>
    </reaction>
</comment>
<evidence type="ECO:0000256" key="2">
    <source>
        <dbReference type="ARBA" id="ARBA00003049"/>
    </source>
</evidence>
<dbReference type="GO" id="GO:0005737">
    <property type="term" value="C:cytoplasm"/>
    <property type="evidence" value="ECO:0007669"/>
    <property type="project" value="UniProtKB-SubCell"/>
</dbReference>
<dbReference type="GO" id="GO:0005085">
    <property type="term" value="F:guanyl-nucleotide exchange factor activity"/>
    <property type="evidence" value="ECO:0007669"/>
    <property type="project" value="UniProtKB-KW"/>
</dbReference>
<comment type="function">
    <text evidence="2">Specific and highly efficient GDP-D-glucose phosphorylase regulating the levels of GDP-D-glucose in cells.</text>
</comment>
<reference evidence="6" key="1">
    <citation type="submission" date="2021-01" db="EMBL/GenBank/DDBJ databases">
        <authorList>
            <person name="Corre E."/>
            <person name="Pelletier E."/>
            <person name="Niang G."/>
            <person name="Scheremetjew M."/>
            <person name="Finn R."/>
            <person name="Kale V."/>
            <person name="Holt S."/>
            <person name="Cochrane G."/>
            <person name="Meng A."/>
            <person name="Brown T."/>
            <person name="Cohen L."/>
        </authorList>
    </citation>
    <scope>NUCLEOTIDE SEQUENCE</scope>
    <source>
        <strain evidence="6">NIES-2562</strain>
    </source>
</reference>
<dbReference type="GO" id="GO:0000166">
    <property type="term" value="F:nucleotide binding"/>
    <property type="evidence" value="ECO:0007669"/>
    <property type="project" value="UniProtKB-KW"/>
</dbReference>
<evidence type="ECO:0000256" key="1">
    <source>
        <dbReference type="ARBA" id="ARBA00000063"/>
    </source>
</evidence>
<dbReference type="Pfam" id="PF26216">
    <property type="entry name" value="GDPGP1_C"/>
    <property type="match status" value="1"/>
</dbReference>
<dbReference type="InterPro" id="IPR058865">
    <property type="entry name" value="GDPGP1_C"/>
</dbReference>